<keyword evidence="3 11" id="KW-0732">Signal</keyword>
<dbReference type="SUPFAM" id="SSF110942">
    <property type="entry name" value="HSP90 C-terminal domain"/>
    <property type="match status" value="1"/>
</dbReference>
<dbReference type="CDD" id="cd16927">
    <property type="entry name" value="HATPase_Hsp90-like"/>
    <property type="match status" value="1"/>
</dbReference>
<dbReference type="InterPro" id="IPR036890">
    <property type="entry name" value="HATPase_C_sf"/>
</dbReference>
<organism evidence="12">
    <name type="scientific">Phlebotomus kandelakii</name>
    <dbReference type="NCBI Taxonomy" id="1109342"/>
    <lineage>
        <taxon>Eukaryota</taxon>
        <taxon>Metazoa</taxon>
        <taxon>Ecdysozoa</taxon>
        <taxon>Arthropoda</taxon>
        <taxon>Hexapoda</taxon>
        <taxon>Insecta</taxon>
        <taxon>Pterygota</taxon>
        <taxon>Neoptera</taxon>
        <taxon>Endopterygota</taxon>
        <taxon>Diptera</taxon>
        <taxon>Nematocera</taxon>
        <taxon>Psychodoidea</taxon>
        <taxon>Psychodidae</taxon>
        <taxon>Phlebotomus</taxon>
        <taxon>Larroussius</taxon>
    </lineage>
</organism>
<dbReference type="FunFam" id="3.30.565.10:FF:000005">
    <property type="entry name" value="Heat shock protein 90"/>
    <property type="match status" value="1"/>
</dbReference>
<comment type="similarity">
    <text evidence="2">Belongs to the heat shock protein 90 family.</text>
</comment>
<dbReference type="Gene3D" id="3.30.230.80">
    <property type="match status" value="1"/>
</dbReference>
<dbReference type="NCBIfam" id="NF003555">
    <property type="entry name" value="PRK05218.1"/>
    <property type="match status" value="1"/>
</dbReference>
<protein>
    <submittedName>
        <fullName evidence="12">Putative chaperone protein htpg</fullName>
    </submittedName>
</protein>
<evidence type="ECO:0000313" key="12">
    <source>
        <dbReference type="EMBL" id="NBJ58594.1"/>
    </source>
</evidence>
<evidence type="ECO:0000256" key="9">
    <source>
        <dbReference type="PIRSR" id="PIRSR002583-1"/>
    </source>
</evidence>
<feature type="binding site" evidence="9">
    <location>
        <position position="171"/>
    </location>
    <ligand>
        <name>ATP</name>
        <dbReference type="ChEBI" id="CHEBI:30616"/>
    </ligand>
</feature>
<dbReference type="HAMAP" id="MF_00505">
    <property type="entry name" value="HSP90"/>
    <property type="match status" value="1"/>
</dbReference>
<dbReference type="InterPro" id="IPR020568">
    <property type="entry name" value="Ribosomal_Su5_D2-typ_SF"/>
</dbReference>
<feature type="binding site" evidence="9">
    <location>
        <position position="165"/>
    </location>
    <ligand>
        <name>ATP</name>
        <dbReference type="ChEBI" id="CHEBI:30616"/>
    </ligand>
</feature>
<keyword evidence="7" id="KW-0325">Glycoprotein</keyword>
<dbReference type="GO" id="GO:0016887">
    <property type="term" value="F:ATP hydrolysis activity"/>
    <property type="evidence" value="ECO:0007669"/>
    <property type="project" value="InterPro"/>
</dbReference>
<feature type="binding site" evidence="9">
    <location>
        <position position="152"/>
    </location>
    <ligand>
        <name>ATP</name>
        <dbReference type="ChEBI" id="CHEBI:30616"/>
    </ligand>
</feature>
<dbReference type="PRINTS" id="PR00775">
    <property type="entry name" value="HEATSHOCK90"/>
</dbReference>
<dbReference type="Gene3D" id="3.40.50.11260">
    <property type="match status" value="1"/>
</dbReference>
<accession>A0A6B2E5Z3</accession>
<sequence length="790" mass="90694">MKYLLLLVLGTLLFTGLSLIRADEAKSAEDVDTVEMNLGASKEGSRTDSEALKREEEAVKVDGLNVAQMKELREKSEKFVFQAEVNRMMKLIINSLYRNKEIFLRELISNASDALDKIRLLSLTERSELETNPDLQVKIKADKEAGVLHIIDTGIGMTRTDLVNNLGTIAKSGTADFLSKMQEDKSEGQDVNDMIGQFGVGFYSAFLVADRVVVTTKHNSDQQYVWESNAAEFTIAEDPRGNTLKRGSQISLYLKEEAQDFLEEDTVKQLIKKYSQFINFPIYMWTSKTVEEEVTVDEPVKEKEPKEDDIDEDAQVEEEAEEEKPKTKKVSKTVWDWEIMNDSKPIWTRKSAEVTEDEYTEFYKSLTKDTSEPLTQTHFIAEGEVTFKSLLFIPKVQPSESFNRYGTKSDNIKLYVRRVFITDEFNDMMPSYLNFIRGVVDSDDLPLNVSRETLQQHKLIKVIKKKLVRKALDMIKKIDKADYEKFWSEFSTNIKLGVMEDPSNRSRLAKLLRFQSSHTKGKEHTSLAEYVERMKPKQDHIFFIAGPGRAEVEKSPFVERLLTRGYEVLYLTEAVDEYSISALPEFDGKKFQNAAREGFTLTDSEDAKTKFEEMKTSFEPLVKWLNDVALKDHIARAQISERLSNSPCALVANMYGWTGNMERLAMSNAHQKSDDPQRSYYLSQRKILEINPRHPLIRELLRRVEGDADDFVAKDMALMMFQTATLRSGFMLQETSGFADSIERMMRQTLGIDPDEKPEEEEFFEEESKDEQDGDASEEAEEIDADHDEL</sequence>
<keyword evidence="5" id="KW-0256">Endoplasmic reticulum</keyword>
<dbReference type="InterPro" id="IPR019805">
    <property type="entry name" value="Heat_shock_protein_90_CS"/>
</dbReference>
<feature type="chain" id="PRO_5025460150" evidence="11">
    <location>
        <begin position="23"/>
        <end position="790"/>
    </location>
</feature>
<feature type="binding site" evidence="9">
    <location>
        <position position="106"/>
    </location>
    <ligand>
        <name>ATP</name>
        <dbReference type="ChEBI" id="CHEBI:30616"/>
    </ligand>
</feature>
<evidence type="ECO:0000256" key="6">
    <source>
        <dbReference type="ARBA" id="ARBA00022840"/>
    </source>
</evidence>
<dbReference type="GO" id="GO:0140662">
    <property type="term" value="F:ATP-dependent protein folding chaperone"/>
    <property type="evidence" value="ECO:0007669"/>
    <property type="project" value="InterPro"/>
</dbReference>
<keyword evidence="6 9" id="KW-0067">ATP-binding</keyword>
<feature type="binding site" evidence="9">
    <location>
        <begin position="197"/>
        <end position="202"/>
    </location>
    <ligand>
        <name>ATP</name>
        <dbReference type="ChEBI" id="CHEBI:30616"/>
    </ligand>
</feature>
<feature type="binding site" evidence="9">
    <location>
        <position position="110"/>
    </location>
    <ligand>
        <name>ATP</name>
        <dbReference type="ChEBI" id="CHEBI:30616"/>
    </ligand>
</feature>
<dbReference type="PANTHER" id="PTHR11528">
    <property type="entry name" value="HEAT SHOCK PROTEIN 90 FAMILY MEMBER"/>
    <property type="match status" value="1"/>
</dbReference>
<dbReference type="FunFam" id="3.40.50.11260:FF:000003">
    <property type="entry name" value="Heat shock protein 90"/>
    <property type="match status" value="1"/>
</dbReference>
<feature type="binding site" evidence="9">
    <location>
        <begin position="172"/>
        <end position="173"/>
    </location>
    <ligand>
        <name>ATP</name>
        <dbReference type="ChEBI" id="CHEBI:30616"/>
    </ligand>
</feature>
<dbReference type="Pfam" id="PF13589">
    <property type="entry name" value="HATPase_c_3"/>
    <property type="match status" value="1"/>
</dbReference>
<evidence type="ECO:0000256" key="2">
    <source>
        <dbReference type="ARBA" id="ARBA00008239"/>
    </source>
</evidence>
<dbReference type="GO" id="GO:0005524">
    <property type="term" value="F:ATP binding"/>
    <property type="evidence" value="ECO:0007669"/>
    <property type="project" value="UniProtKB-KW"/>
</dbReference>
<dbReference type="FunFam" id="1.20.120.790:FF:000003">
    <property type="entry name" value="Heat shock protein 90"/>
    <property type="match status" value="1"/>
</dbReference>
<dbReference type="Gene3D" id="1.20.120.790">
    <property type="entry name" value="Heat shock protein 90, C-terminal domain"/>
    <property type="match status" value="1"/>
</dbReference>
<evidence type="ECO:0000256" key="10">
    <source>
        <dbReference type="SAM" id="MobiDB-lite"/>
    </source>
</evidence>
<evidence type="ECO:0000256" key="3">
    <source>
        <dbReference type="ARBA" id="ARBA00022729"/>
    </source>
</evidence>
<dbReference type="SUPFAM" id="SSF55874">
    <property type="entry name" value="ATPase domain of HSP90 chaperone/DNA topoisomerase II/histidine kinase"/>
    <property type="match status" value="1"/>
</dbReference>
<keyword evidence="8" id="KW-0143">Chaperone</keyword>
<dbReference type="InterPro" id="IPR001404">
    <property type="entry name" value="Hsp90_fam"/>
</dbReference>
<feature type="binding site" evidence="9">
    <location>
        <position position="157"/>
    </location>
    <ligand>
        <name>ATP</name>
        <dbReference type="ChEBI" id="CHEBI:30616"/>
    </ligand>
</feature>
<reference evidence="12" key="1">
    <citation type="submission" date="2019-10" db="EMBL/GenBank/DDBJ databases">
        <title>Short sand fly seasons in Tbilisi, Georgia, hinder development of host immunity to saliva of the visceral leishmaniasis vector Phlebotomus kandelakii.</title>
        <authorList>
            <person name="Oliveira F."/>
            <person name="Giorgobiani E."/>
            <person name="Guimaraes-Costa A.B."/>
            <person name="Abdeladhim M."/>
            <person name="Oristian J."/>
            <person name="Tskhvaradze L."/>
            <person name="Tsertsvadze N."/>
            <person name="Zakalashvili M."/>
            <person name="Valenzuela J.G."/>
            <person name="Kamhawi S."/>
        </authorList>
    </citation>
    <scope>NUCLEOTIDE SEQUENCE</scope>
    <source>
        <strain evidence="12">Wild-capture in Tbilisi</strain>
        <tissue evidence="12">Salivary glands</tissue>
    </source>
</reference>
<evidence type="ECO:0000256" key="1">
    <source>
        <dbReference type="ARBA" id="ARBA00004319"/>
    </source>
</evidence>
<feature type="region of interest" description="Disordered" evidence="10">
    <location>
        <begin position="296"/>
        <end position="327"/>
    </location>
</feature>
<dbReference type="FunFam" id="3.30.230.80:FF:000003">
    <property type="entry name" value="endoplasmin isoform X1"/>
    <property type="match status" value="1"/>
</dbReference>
<feature type="compositionally biased region" description="Acidic residues" evidence="10">
    <location>
        <begin position="756"/>
        <end position="790"/>
    </location>
</feature>
<comment type="subcellular location">
    <subcellularLocation>
        <location evidence="1">Endoplasmic reticulum lumen</location>
    </subcellularLocation>
</comment>
<dbReference type="EMBL" id="GIFK01000891">
    <property type="protein sequence ID" value="NBJ58594.1"/>
    <property type="molecule type" value="Transcribed_RNA"/>
</dbReference>
<evidence type="ECO:0000256" key="7">
    <source>
        <dbReference type="ARBA" id="ARBA00023180"/>
    </source>
</evidence>
<dbReference type="SUPFAM" id="SSF54211">
    <property type="entry name" value="Ribosomal protein S5 domain 2-like"/>
    <property type="match status" value="1"/>
</dbReference>
<feature type="binding site" evidence="9">
    <location>
        <position position="451"/>
    </location>
    <ligand>
        <name>ATP</name>
        <dbReference type="ChEBI" id="CHEBI:30616"/>
    </ligand>
</feature>
<dbReference type="GO" id="GO:0005788">
    <property type="term" value="C:endoplasmic reticulum lumen"/>
    <property type="evidence" value="ECO:0007669"/>
    <property type="project" value="UniProtKB-SubCell"/>
</dbReference>
<dbReference type="AlphaFoldDB" id="A0A6B2E5Z3"/>
<feature type="compositionally biased region" description="Acidic residues" evidence="10">
    <location>
        <begin position="307"/>
        <end position="322"/>
    </location>
</feature>
<dbReference type="PROSITE" id="PS00298">
    <property type="entry name" value="HSP90"/>
    <property type="match status" value="1"/>
</dbReference>
<dbReference type="PIRSF" id="PIRSF002583">
    <property type="entry name" value="Hsp90"/>
    <property type="match status" value="1"/>
</dbReference>
<evidence type="ECO:0000256" key="5">
    <source>
        <dbReference type="ARBA" id="ARBA00022824"/>
    </source>
</evidence>
<dbReference type="InterPro" id="IPR037196">
    <property type="entry name" value="HSP90_C"/>
</dbReference>
<feature type="region of interest" description="Disordered" evidence="10">
    <location>
        <begin position="749"/>
        <end position="790"/>
    </location>
</feature>
<dbReference type="Gene3D" id="3.30.565.10">
    <property type="entry name" value="Histidine kinase-like ATPase, C-terminal domain"/>
    <property type="match status" value="1"/>
</dbReference>
<keyword evidence="4 9" id="KW-0547">Nucleotide-binding</keyword>
<name>A0A6B2E5Z3_9DIPT</name>
<evidence type="ECO:0000256" key="4">
    <source>
        <dbReference type="ARBA" id="ARBA00022741"/>
    </source>
</evidence>
<proteinExistence type="inferred from homology"/>
<dbReference type="Pfam" id="PF00183">
    <property type="entry name" value="HSP90"/>
    <property type="match status" value="1"/>
</dbReference>
<dbReference type="InterPro" id="IPR020575">
    <property type="entry name" value="Hsp90_N"/>
</dbReference>
<dbReference type="GO" id="GO:0051082">
    <property type="term" value="F:unfolded protein binding"/>
    <property type="evidence" value="ECO:0007669"/>
    <property type="project" value="InterPro"/>
</dbReference>
<evidence type="ECO:0000256" key="8">
    <source>
        <dbReference type="ARBA" id="ARBA00023186"/>
    </source>
</evidence>
<feature type="signal peptide" evidence="11">
    <location>
        <begin position="1"/>
        <end position="22"/>
    </location>
</feature>
<evidence type="ECO:0000256" key="11">
    <source>
        <dbReference type="SAM" id="SignalP"/>
    </source>
</evidence>